<dbReference type="PANTHER" id="PTHR30204">
    <property type="entry name" value="REDOX-CYCLING DRUG-SENSING TRANSCRIPTIONAL ACTIVATOR SOXR"/>
    <property type="match status" value="1"/>
</dbReference>
<dbReference type="PANTHER" id="PTHR30204:SF69">
    <property type="entry name" value="MERR-FAMILY TRANSCRIPTIONAL REGULATOR"/>
    <property type="match status" value="1"/>
</dbReference>
<keyword evidence="4" id="KW-0804">Transcription</keyword>
<name>A0AAX3M2F8_9BACL</name>
<keyword evidence="2" id="KW-0805">Transcription regulation</keyword>
<gene>
    <name evidence="6" type="ORF">PQ456_02545</name>
</gene>
<dbReference type="GO" id="GO:0003700">
    <property type="term" value="F:DNA-binding transcription factor activity"/>
    <property type="evidence" value="ECO:0007669"/>
    <property type="project" value="InterPro"/>
</dbReference>
<keyword evidence="7" id="KW-1185">Reference proteome</keyword>
<keyword evidence="1" id="KW-0678">Repressor</keyword>
<evidence type="ECO:0000256" key="3">
    <source>
        <dbReference type="ARBA" id="ARBA00023125"/>
    </source>
</evidence>
<dbReference type="KEGG" id="pka:PQ456_02545"/>
<keyword evidence="3" id="KW-0238">DNA-binding</keyword>
<evidence type="ECO:0000256" key="1">
    <source>
        <dbReference type="ARBA" id="ARBA00022491"/>
    </source>
</evidence>
<evidence type="ECO:0000313" key="7">
    <source>
        <dbReference type="Proteomes" id="UP001220509"/>
    </source>
</evidence>
<evidence type="ECO:0000313" key="6">
    <source>
        <dbReference type="EMBL" id="WCT56432.1"/>
    </source>
</evidence>
<evidence type="ECO:0000256" key="4">
    <source>
        <dbReference type="ARBA" id="ARBA00023163"/>
    </source>
</evidence>
<dbReference type="SMART" id="SM00422">
    <property type="entry name" value="HTH_MERR"/>
    <property type="match status" value="1"/>
</dbReference>
<feature type="domain" description="HTH merR-type" evidence="5">
    <location>
        <begin position="1"/>
        <end position="70"/>
    </location>
</feature>
<dbReference type="PROSITE" id="PS50937">
    <property type="entry name" value="HTH_MERR_2"/>
    <property type="match status" value="1"/>
</dbReference>
<reference evidence="6 7" key="1">
    <citation type="submission" date="2023-02" db="EMBL/GenBank/DDBJ databases">
        <title>Genome sequence of Paenibacillus kyungheensis KACC 18744.</title>
        <authorList>
            <person name="Kim S."/>
            <person name="Heo J."/>
            <person name="Kwon S.-W."/>
        </authorList>
    </citation>
    <scope>NUCLEOTIDE SEQUENCE [LARGE SCALE GENOMIC DNA]</scope>
    <source>
        <strain evidence="6 7">KACC 18744</strain>
    </source>
</reference>
<evidence type="ECO:0000259" key="5">
    <source>
        <dbReference type="PROSITE" id="PS50937"/>
    </source>
</evidence>
<dbReference type="RefSeq" id="WP_273614720.1">
    <property type="nucleotide sequence ID" value="NZ_CP117416.1"/>
</dbReference>
<proteinExistence type="predicted"/>
<dbReference type="Gene3D" id="1.10.1660.10">
    <property type="match status" value="1"/>
</dbReference>
<dbReference type="SUPFAM" id="SSF46955">
    <property type="entry name" value="Putative DNA-binding domain"/>
    <property type="match status" value="1"/>
</dbReference>
<organism evidence="6 7">
    <name type="scientific">Paenibacillus kyungheensis</name>
    <dbReference type="NCBI Taxonomy" id="1452732"/>
    <lineage>
        <taxon>Bacteria</taxon>
        <taxon>Bacillati</taxon>
        <taxon>Bacillota</taxon>
        <taxon>Bacilli</taxon>
        <taxon>Bacillales</taxon>
        <taxon>Paenibacillaceae</taxon>
        <taxon>Paenibacillus</taxon>
    </lineage>
</organism>
<dbReference type="EMBL" id="CP117416">
    <property type="protein sequence ID" value="WCT56432.1"/>
    <property type="molecule type" value="Genomic_DNA"/>
</dbReference>
<dbReference type="AlphaFoldDB" id="A0AAX3M2F8"/>
<evidence type="ECO:0000256" key="2">
    <source>
        <dbReference type="ARBA" id="ARBA00023015"/>
    </source>
</evidence>
<dbReference type="CDD" id="cd01109">
    <property type="entry name" value="HTH_YyaN"/>
    <property type="match status" value="1"/>
</dbReference>
<dbReference type="PRINTS" id="PR00040">
    <property type="entry name" value="HTHMERR"/>
</dbReference>
<protein>
    <submittedName>
        <fullName evidence="6">MerR family transcriptional regulator</fullName>
    </submittedName>
</protein>
<dbReference type="InterPro" id="IPR047057">
    <property type="entry name" value="MerR_fam"/>
</dbReference>
<dbReference type="InterPro" id="IPR000551">
    <property type="entry name" value="MerR-type_HTH_dom"/>
</dbReference>
<dbReference type="Pfam" id="PF13411">
    <property type="entry name" value="MerR_1"/>
    <property type="match status" value="1"/>
</dbReference>
<dbReference type="InterPro" id="IPR009061">
    <property type="entry name" value="DNA-bd_dom_put_sf"/>
</dbReference>
<dbReference type="GO" id="GO:0003677">
    <property type="term" value="F:DNA binding"/>
    <property type="evidence" value="ECO:0007669"/>
    <property type="project" value="UniProtKB-KW"/>
</dbReference>
<accession>A0AAX3M2F8</accession>
<dbReference type="Proteomes" id="UP001220509">
    <property type="component" value="Chromosome"/>
</dbReference>
<sequence length="124" mass="14694">MYTIGEVQALFGINASTIRYYEKEGILLAIARNDIGRRIYSKEQIEWLKLVIAMKETGMSLKDIKSYIDLIVVGDDTLLERREFLVDHKQKVEEHLKQIHQNLEKIIQKITYYDLKVLNKDYFQ</sequence>